<dbReference type="Gene3D" id="3.80.10.10">
    <property type="entry name" value="Ribonuclease Inhibitor"/>
    <property type="match status" value="1"/>
</dbReference>
<reference evidence="1" key="2">
    <citation type="submission" date="2021-12" db="EMBL/GenBank/DDBJ databases">
        <title>Resequencing data analysis of finger millet.</title>
        <authorList>
            <person name="Hatakeyama M."/>
            <person name="Aluri S."/>
            <person name="Balachadran M.T."/>
            <person name="Sivarajan S.R."/>
            <person name="Poveda L."/>
            <person name="Shimizu-Inatsugi R."/>
            <person name="Schlapbach R."/>
            <person name="Sreeman S.M."/>
            <person name="Shimizu K.K."/>
        </authorList>
    </citation>
    <scope>NUCLEOTIDE SEQUENCE</scope>
</reference>
<dbReference type="SUPFAM" id="SSF52058">
    <property type="entry name" value="L domain-like"/>
    <property type="match status" value="1"/>
</dbReference>
<protein>
    <submittedName>
        <fullName evidence="1">Uncharacterized protein</fullName>
    </submittedName>
</protein>
<name>A0AAV5EQ78_ELECO</name>
<dbReference type="EMBL" id="BQKI01000077">
    <property type="protein sequence ID" value="GJN24741.1"/>
    <property type="molecule type" value="Genomic_DNA"/>
</dbReference>
<reference evidence="1" key="1">
    <citation type="journal article" date="2018" name="DNA Res.">
        <title>Multiple hybrid de novo genome assembly of finger millet, an orphan allotetraploid crop.</title>
        <authorList>
            <person name="Hatakeyama M."/>
            <person name="Aluri S."/>
            <person name="Balachadran M.T."/>
            <person name="Sivarajan S.R."/>
            <person name="Patrignani A."/>
            <person name="Gruter S."/>
            <person name="Poveda L."/>
            <person name="Shimizu-Inatsugi R."/>
            <person name="Baeten J."/>
            <person name="Francoijs K.J."/>
            <person name="Nataraja K.N."/>
            <person name="Reddy Y.A.N."/>
            <person name="Phadnis S."/>
            <person name="Ravikumar R.L."/>
            <person name="Schlapbach R."/>
            <person name="Sreeman S.M."/>
            <person name="Shimizu K.K."/>
        </authorList>
    </citation>
    <scope>NUCLEOTIDE SEQUENCE</scope>
</reference>
<accession>A0AAV5EQ78</accession>
<proteinExistence type="predicted"/>
<dbReference type="AlphaFoldDB" id="A0AAV5EQ78"/>
<organism evidence="1 2">
    <name type="scientific">Eleusine coracana subsp. coracana</name>
    <dbReference type="NCBI Taxonomy" id="191504"/>
    <lineage>
        <taxon>Eukaryota</taxon>
        <taxon>Viridiplantae</taxon>
        <taxon>Streptophyta</taxon>
        <taxon>Embryophyta</taxon>
        <taxon>Tracheophyta</taxon>
        <taxon>Spermatophyta</taxon>
        <taxon>Magnoliopsida</taxon>
        <taxon>Liliopsida</taxon>
        <taxon>Poales</taxon>
        <taxon>Poaceae</taxon>
        <taxon>PACMAD clade</taxon>
        <taxon>Chloridoideae</taxon>
        <taxon>Cynodonteae</taxon>
        <taxon>Eleusininae</taxon>
        <taxon>Eleusine</taxon>
    </lineage>
</organism>
<sequence>MWQGAQRGSNIGLPQPLAHFFSFQSETFPDTLDKLYVLKLSHFTFSFPSPPFLCCHNLRFLWLDHCQIVTLDGTWKDDDDIVSRCFQRLWVLDVRFTKGCEQIFSAQMISVMIQLRELNVVGAQRWDIGQLQGILPNIRKLRVTKSLILCSCFQSELFSEMTRMELLDFSNNETDNHSISLYGPGVGKSNSSLETVTVDGYTSYPLAKISFKGCTNLKNILLSGRLSNVRTLDISGTRVKTLDLTRAIIRELDELYLLDCEKLCAIMWPPKGKRRQNMDKLRINTTQGSSGATRSSSLPALLRGSQVDSEFDWHISVRDARLLVSLEPVYPTDSSRQIYVEIFSPTVAAVRASKNERIIRRSDDTMHQQEQNLRLQQTPPASIYGGIRVDHPEQADDEGDGDATGITWTMWLCPNVSDLDPKESCYMYIQDQRGTSGQAGIITVPDFVVGCAKILHVRDSLSITILPSAPIWGTEWYALEWCRIERCPELDCVFAPHGHSRDSSLISAPELETLKIRGCWRLKRLPATKKEVQCNCEKEWWDNLEWEDGSHKELYMPIHSKYYKKATLLRGSVLR</sequence>
<evidence type="ECO:0000313" key="1">
    <source>
        <dbReference type="EMBL" id="GJN24741.1"/>
    </source>
</evidence>
<dbReference type="InterPro" id="IPR050905">
    <property type="entry name" value="Plant_NBS-LRR"/>
</dbReference>
<keyword evidence="2" id="KW-1185">Reference proteome</keyword>
<dbReference type="PANTHER" id="PTHR33463">
    <property type="entry name" value="NB-ARC DOMAIN-CONTAINING PROTEIN-RELATED"/>
    <property type="match status" value="1"/>
</dbReference>
<comment type="caution">
    <text evidence="1">The sequence shown here is derived from an EMBL/GenBank/DDBJ whole genome shotgun (WGS) entry which is preliminary data.</text>
</comment>
<dbReference type="Proteomes" id="UP001054889">
    <property type="component" value="Unassembled WGS sequence"/>
</dbReference>
<evidence type="ECO:0000313" key="2">
    <source>
        <dbReference type="Proteomes" id="UP001054889"/>
    </source>
</evidence>
<gene>
    <name evidence="1" type="primary">gb12500</name>
    <name evidence="1" type="ORF">PR202_gb12500</name>
</gene>
<dbReference type="InterPro" id="IPR032675">
    <property type="entry name" value="LRR_dom_sf"/>
</dbReference>